<organism evidence="6 7">
    <name type="scientific">Anaerovorax odorimutans</name>
    <dbReference type="NCBI Taxonomy" id="109327"/>
    <lineage>
        <taxon>Bacteria</taxon>
        <taxon>Bacillati</taxon>
        <taxon>Bacillota</taxon>
        <taxon>Clostridia</taxon>
        <taxon>Peptostreptococcales</taxon>
        <taxon>Anaerovoracaceae</taxon>
        <taxon>Anaerovorax</taxon>
    </lineage>
</organism>
<reference evidence="6 7" key="1">
    <citation type="submission" date="2022-06" db="EMBL/GenBank/DDBJ databases">
        <title>Isolation of gut microbiota from human fecal samples.</title>
        <authorList>
            <person name="Pamer E.G."/>
            <person name="Barat B."/>
            <person name="Waligurski E."/>
            <person name="Medina S."/>
            <person name="Paddock L."/>
            <person name="Mostad J."/>
        </authorList>
    </citation>
    <scope>NUCLEOTIDE SEQUENCE [LARGE SCALE GENOMIC DNA]</scope>
    <source>
        <strain evidence="6 7">SL.3.17</strain>
    </source>
</reference>
<evidence type="ECO:0000256" key="4">
    <source>
        <dbReference type="SAM" id="SignalP"/>
    </source>
</evidence>
<evidence type="ECO:0000313" key="6">
    <source>
        <dbReference type="EMBL" id="MCQ4636745.1"/>
    </source>
</evidence>
<dbReference type="PIRSF" id="PIRSF002741">
    <property type="entry name" value="MppA"/>
    <property type="match status" value="1"/>
</dbReference>
<dbReference type="InterPro" id="IPR030678">
    <property type="entry name" value="Peptide/Ni-bd"/>
</dbReference>
<dbReference type="PANTHER" id="PTHR30290:SF9">
    <property type="entry name" value="OLIGOPEPTIDE-BINDING PROTEIN APPA"/>
    <property type="match status" value="1"/>
</dbReference>
<sequence>MKKKLCLLLALILTVGILAGCGSNSNEESKDGKTLVYGSNDYTAINPALYEHGEINSLIFLGLTTHNEKDEVAPGAAEEWSFDKKTNTYTFKLREGLKFHDGEPLTAEDVKFTIEAIMNPDNGSENASNFEDVTKVEAADDQTVKISMKAPNVAMLDYLTIGILPKHLLEGKDLAADEFNQKPVGAGPYKLTAWDKGQAITLEKNEDFYLGAPKIDKVIFKIVEDSDAKALQLQSGELDFAQITPKAMEEFEGKEDFKVYSMKTADYRGIMYNFNNPLFKNNRELPTALSYAIDRDAIIKSVLLGHGQTAYSPLQMGLYNNENVEKYAYNPAKTKKLLEKAGWKKGDDGIYAKKGQKLEFTINCSQGDQVRVDMANICAQNLNDIGAKVDVKTPAETDWAGQEAFLIGWGSPFDPDDHTYKVFGTDKGANYNGYSNAKVDKLLQQAREKEDQKERLPLYKDFQTELAKDPAYTFIAYIDAIYAGKANITGITKDTVLGHHGVGIFWNIYDWDIE</sequence>
<dbReference type="Proteomes" id="UP001524502">
    <property type="component" value="Unassembled WGS sequence"/>
</dbReference>
<name>A0ABT1RNH7_9FIRM</name>
<accession>A0ABT1RNH7</accession>
<keyword evidence="7" id="KW-1185">Reference proteome</keyword>
<dbReference type="CDD" id="cd08518">
    <property type="entry name" value="PBP2_NikA_DppA_OppA_like_19"/>
    <property type="match status" value="1"/>
</dbReference>
<dbReference type="Gene3D" id="3.40.190.10">
    <property type="entry name" value="Periplasmic binding protein-like II"/>
    <property type="match status" value="1"/>
</dbReference>
<comment type="caution">
    <text evidence="6">The sequence shown here is derived from an EMBL/GenBank/DDBJ whole genome shotgun (WGS) entry which is preliminary data.</text>
</comment>
<evidence type="ECO:0000256" key="1">
    <source>
        <dbReference type="ARBA" id="ARBA00005695"/>
    </source>
</evidence>
<feature type="domain" description="Solute-binding protein family 5" evidence="5">
    <location>
        <begin position="71"/>
        <end position="428"/>
    </location>
</feature>
<dbReference type="PROSITE" id="PS51257">
    <property type="entry name" value="PROKAR_LIPOPROTEIN"/>
    <property type="match status" value="1"/>
</dbReference>
<keyword evidence="2" id="KW-0813">Transport</keyword>
<dbReference type="SUPFAM" id="SSF53850">
    <property type="entry name" value="Periplasmic binding protein-like II"/>
    <property type="match status" value="1"/>
</dbReference>
<gene>
    <name evidence="6" type="ORF">NE619_08380</name>
</gene>
<dbReference type="InterPro" id="IPR000914">
    <property type="entry name" value="SBP_5_dom"/>
</dbReference>
<feature type="signal peptide" evidence="4">
    <location>
        <begin position="1"/>
        <end position="19"/>
    </location>
</feature>
<proteinExistence type="inferred from homology"/>
<evidence type="ECO:0000256" key="2">
    <source>
        <dbReference type="ARBA" id="ARBA00022448"/>
    </source>
</evidence>
<dbReference type="PANTHER" id="PTHR30290">
    <property type="entry name" value="PERIPLASMIC BINDING COMPONENT OF ABC TRANSPORTER"/>
    <property type="match status" value="1"/>
</dbReference>
<protein>
    <submittedName>
        <fullName evidence="6">ABC transporter substrate-binding protein</fullName>
    </submittedName>
</protein>
<comment type="similarity">
    <text evidence="1">Belongs to the bacterial solute-binding protein 5 family.</text>
</comment>
<dbReference type="Gene3D" id="3.10.105.10">
    <property type="entry name" value="Dipeptide-binding Protein, Domain 3"/>
    <property type="match status" value="1"/>
</dbReference>
<evidence type="ECO:0000256" key="3">
    <source>
        <dbReference type="ARBA" id="ARBA00022729"/>
    </source>
</evidence>
<keyword evidence="3 4" id="KW-0732">Signal</keyword>
<evidence type="ECO:0000313" key="7">
    <source>
        <dbReference type="Proteomes" id="UP001524502"/>
    </source>
</evidence>
<dbReference type="EMBL" id="JANFXK010000008">
    <property type="protein sequence ID" value="MCQ4636745.1"/>
    <property type="molecule type" value="Genomic_DNA"/>
</dbReference>
<feature type="chain" id="PRO_5046546482" evidence="4">
    <location>
        <begin position="20"/>
        <end position="514"/>
    </location>
</feature>
<dbReference type="Gene3D" id="3.90.76.10">
    <property type="entry name" value="Dipeptide-binding Protein, Domain 1"/>
    <property type="match status" value="1"/>
</dbReference>
<dbReference type="Pfam" id="PF00496">
    <property type="entry name" value="SBP_bac_5"/>
    <property type="match status" value="1"/>
</dbReference>
<dbReference type="RefSeq" id="WP_256131941.1">
    <property type="nucleotide sequence ID" value="NZ_JANFXK010000008.1"/>
</dbReference>
<evidence type="ECO:0000259" key="5">
    <source>
        <dbReference type="Pfam" id="PF00496"/>
    </source>
</evidence>
<dbReference type="InterPro" id="IPR039424">
    <property type="entry name" value="SBP_5"/>
</dbReference>